<name>A0A8H6J5A4_9PEZI</name>
<organism evidence="1 2">
    <name type="scientific">Colletotrichum musicola</name>
    <dbReference type="NCBI Taxonomy" id="2175873"/>
    <lineage>
        <taxon>Eukaryota</taxon>
        <taxon>Fungi</taxon>
        <taxon>Dikarya</taxon>
        <taxon>Ascomycota</taxon>
        <taxon>Pezizomycotina</taxon>
        <taxon>Sordariomycetes</taxon>
        <taxon>Hypocreomycetidae</taxon>
        <taxon>Glomerellales</taxon>
        <taxon>Glomerellaceae</taxon>
        <taxon>Colletotrichum</taxon>
        <taxon>Colletotrichum orchidearum species complex</taxon>
    </lineage>
</organism>
<keyword evidence="2" id="KW-1185">Reference proteome</keyword>
<comment type="caution">
    <text evidence="1">The sequence shown here is derived from an EMBL/GenBank/DDBJ whole genome shotgun (WGS) entry which is preliminary data.</text>
</comment>
<reference evidence="1" key="1">
    <citation type="journal article" date="2020" name="Phytopathology">
        <title>Genome Sequence Resources of Colletotrichum truncatum, C. plurivorum, C. musicola, and C. sojae: Four Species Pathogenic to Soybean (Glycine max).</title>
        <authorList>
            <person name="Rogerio F."/>
            <person name="Boufleur T.R."/>
            <person name="Ciampi-Guillardi M."/>
            <person name="Sukno S.A."/>
            <person name="Thon M.R."/>
            <person name="Massola Junior N.S."/>
            <person name="Baroncelli R."/>
        </authorList>
    </citation>
    <scope>NUCLEOTIDE SEQUENCE</scope>
    <source>
        <strain evidence="1">LFN0074</strain>
    </source>
</reference>
<dbReference type="AlphaFoldDB" id="A0A8H6J5A4"/>
<dbReference type="Proteomes" id="UP000639643">
    <property type="component" value="Unassembled WGS sequence"/>
</dbReference>
<dbReference type="EMBL" id="WIGM01001034">
    <property type="protein sequence ID" value="KAF6806256.1"/>
    <property type="molecule type" value="Genomic_DNA"/>
</dbReference>
<dbReference type="OrthoDB" id="5095938at2759"/>
<protein>
    <recommendedName>
        <fullName evidence="3">Fungal N-terminal domain-containing protein</fullName>
    </recommendedName>
</protein>
<accession>A0A8H6J5A4</accession>
<evidence type="ECO:0000313" key="1">
    <source>
        <dbReference type="EMBL" id="KAF6806256.1"/>
    </source>
</evidence>
<evidence type="ECO:0000313" key="2">
    <source>
        <dbReference type="Proteomes" id="UP000639643"/>
    </source>
</evidence>
<proteinExistence type="predicted"/>
<gene>
    <name evidence="1" type="ORF">CMUS01_14413</name>
</gene>
<evidence type="ECO:0008006" key="3">
    <source>
        <dbReference type="Google" id="ProtNLM"/>
    </source>
</evidence>
<sequence>MSGLEALGATASIIQLLDVCVKCSRTTSHIIRSYRDAPKELKDLAMKVEMLRFRIEHVQKLGDDLSSINTDDLLPELHRDILLDQLQLYLQLLTSIDNAYSGTRRQPRGAKIQWAMFDKAKSERVMRDLKDVNETLDQGLTIVSL</sequence>